<accession>A0ABX4EJI5</accession>
<keyword evidence="2" id="KW-1133">Transmembrane helix</keyword>
<keyword evidence="2" id="KW-0812">Transmembrane</keyword>
<gene>
    <name evidence="3" type="ORF">CIK91_02170</name>
</gene>
<feature type="region of interest" description="Disordered" evidence="1">
    <location>
        <begin position="41"/>
        <end position="63"/>
    </location>
</feature>
<evidence type="ECO:0000313" key="3">
    <source>
        <dbReference type="EMBL" id="OYP56519.1"/>
    </source>
</evidence>
<name>A0ABX4EJI5_SEGBR</name>
<dbReference type="InterPro" id="IPR032272">
    <property type="entry name" value="DUF4834"/>
</dbReference>
<feature type="transmembrane region" description="Helical" evidence="2">
    <location>
        <begin position="6"/>
        <end position="28"/>
    </location>
</feature>
<evidence type="ECO:0000313" key="4">
    <source>
        <dbReference type="Proteomes" id="UP000216189"/>
    </source>
</evidence>
<dbReference type="Pfam" id="PF16118">
    <property type="entry name" value="DUF4834"/>
    <property type="match status" value="1"/>
</dbReference>
<dbReference type="EMBL" id="NPJF01000020">
    <property type="protein sequence ID" value="OYP56519.1"/>
    <property type="molecule type" value="Genomic_DNA"/>
</dbReference>
<organism evidence="3 4">
    <name type="scientific">Segatella bryantii</name>
    <name type="common">Prevotella bryantii</name>
    <dbReference type="NCBI Taxonomy" id="77095"/>
    <lineage>
        <taxon>Bacteria</taxon>
        <taxon>Pseudomonadati</taxon>
        <taxon>Bacteroidota</taxon>
        <taxon>Bacteroidia</taxon>
        <taxon>Bacteroidales</taxon>
        <taxon>Prevotellaceae</taxon>
        <taxon>Segatella</taxon>
    </lineage>
</organism>
<sequence>MVTILHFLLIIIIAFLLIVGMVAFRIYTRIRQHANRFKQQMNESFGNNQHSNGSYTSKQNKSKDCSSDEEIIFDVHNSREVNKKIIPKDEGEYVDFTEE</sequence>
<dbReference type="Proteomes" id="UP000216189">
    <property type="component" value="Unassembled WGS sequence"/>
</dbReference>
<dbReference type="GeneID" id="72480760"/>
<feature type="compositionally biased region" description="Polar residues" evidence="1">
    <location>
        <begin position="41"/>
        <end position="59"/>
    </location>
</feature>
<evidence type="ECO:0000256" key="1">
    <source>
        <dbReference type="SAM" id="MobiDB-lite"/>
    </source>
</evidence>
<dbReference type="RefSeq" id="WP_006282133.1">
    <property type="nucleotide sequence ID" value="NZ_BPTR01000001.1"/>
</dbReference>
<evidence type="ECO:0000256" key="2">
    <source>
        <dbReference type="SAM" id="Phobius"/>
    </source>
</evidence>
<reference evidence="3 4" key="1">
    <citation type="submission" date="2017-08" db="EMBL/GenBank/DDBJ databases">
        <title>Comparative genomics of non-oral Prevotella species.</title>
        <authorList>
            <person name="Accetto T."/>
            <person name="Nograsek B."/>
            <person name="Avgustin G."/>
        </authorList>
    </citation>
    <scope>NUCLEOTIDE SEQUENCE [LARGE SCALE GENOMIC DNA]</scope>
    <source>
        <strain evidence="3 4">TC1-1</strain>
    </source>
</reference>
<comment type="caution">
    <text evidence="3">The sequence shown here is derived from an EMBL/GenBank/DDBJ whole genome shotgun (WGS) entry which is preliminary data.</text>
</comment>
<protein>
    <submittedName>
        <fullName evidence="3">DUF4834 domain-containing protein</fullName>
    </submittedName>
</protein>
<proteinExistence type="predicted"/>
<keyword evidence="2" id="KW-0472">Membrane</keyword>
<keyword evidence="4" id="KW-1185">Reference proteome</keyword>